<dbReference type="Gene3D" id="1.20.120.10">
    <property type="entry name" value="Cytochrome c/b562"/>
    <property type="match status" value="1"/>
</dbReference>
<keyword evidence="1" id="KW-0812">Transmembrane</keyword>
<name>A0A2S0MNG4_9RHOB</name>
<dbReference type="GO" id="GO:0005506">
    <property type="term" value="F:iron ion binding"/>
    <property type="evidence" value="ECO:0007669"/>
    <property type="project" value="InterPro"/>
</dbReference>
<feature type="transmembrane region" description="Helical" evidence="1">
    <location>
        <begin position="52"/>
        <end position="78"/>
    </location>
</feature>
<dbReference type="GO" id="GO:0022900">
    <property type="term" value="P:electron transport chain"/>
    <property type="evidence" value="ECO:0007669"/>
    <property type="project" value="InterPro"/>
</dbReference>
<evidence type="ECO:0000256" key="1">
    <source>
        <dbReference type="SAM" id="Phobius"/>
    </source>
</evidence>
<dbReference type="KEGG" id="thas:C6Y53_05685"/>
<evidence type="ECO:0000313" key="3">
    <source>
        <dbReference type="Proteomes" id="UP000237655"/>
    </source>
</evidence>
<dbReference type="EMBL" id="CP027665">
    <property type="protein sequence ID" value="AVO37253.1"/>
    <property type="molecule type" value="Genomic_DNA"/>
</dbReference>
<accession>A0A2S0MNG4</accession>
<evidence type="ECO:0000313" key="2">
    <source>
        <dbReference type="EMBL" id="AVO37253.1"/>
    </source>
</evidence>
<organism evidence="2 3">
    <name type="scientific">Pukyongiella litopenaei</name>
    <dbReference type="NCBI Taxonomy" id="2605946"/>
    <lineage>
        <taxon>Bacteria</taxon>
        <taxon>Pseudomonadati</taxon>
        <taxon>Pseudomonadota</taxon>
        <taxon>Alphaproteobacteria</taxon>
        <taxon>Rhodobacterales</taxon>
        <taxon>Paracoccaceae</taxon>
        <taxon>Pukyongiella</taxon>
    </lineage>
</organism>
<dbReference type="AlphaFoldDB" id="A0A2S0MNG4"/>
<dbReference type="InterPro" id="IPR010980">
    <property type="entry name" value="Cyt_c/b562"/>
</dbReference>
<keyword evidence="3" id="KW-1185">Reference proteome</keyword>
<sequence length="202" mass="22095">MPALPPISCAAAWRISAPDPGGIRIVHQRRPNLPAMSIRILRLIAGAGRAVAAGRCVCCVLAVSLLLATAILTTSVIAGDRRSYRMIAARVADMHTAQSAVETLADMTNGRRPFDRRAARAAGQDLVSTMAAVPKRFRPAVTVQASRARHRIWSHWPDFLARARAAERAARQLRTDDRARLRGTLPSVVVTCIHCHQIYREP</sequence>
<dbReference type="InterPro" id="IPR002321">
    <property type="entry name" value="Cyt_c_II"/>
</dbReference>
<dbReference type="SUPFAM" id="SSF47175">
    <property type="entry name" value="Cytochromes"/>
    <property type="match status" value="1"/>
</dbReference>
<protein>
    <submittedName>
        <fullName evidence="2">Cytochrome c</fullName>
    </submittedName>
</protein>
<proteinExistence type="predicted"/>
<keyword evidence="1" id="KW-1133">Transmembrane helix</keyword>
<dbReference type="Proteomes" id="UP000237655">
    <property type="component" value="Chromosome"/>
</dbReference>
<dbReference type="GO" id="GO:0020037">
    <property type="term" value="F:heme binding"/>
    <property type="evidence" value="ECO:0007669"/>
    <property type="project" value="InterPro"/>
</dbReference>
<keyword evidence="1" id="KW-0472">Membrane</keyword>
<dbReference type="PROSITE" id="PS51009">
    <property type="entry name" value="CYTCII"/>
    <property type="match status" value="1"/>
</dbReference>
<dbReference type="GO" id="GO:0009055">
    <property type="term" value="F:electron transfer activity"/>
    <property type="evidence" value="ECO:0007669"/>
    <property type="project" value="InterPro"/>
</dbReference>
<dbReference type="Pfam" id="PF01322">
    <property type="entry name" value="Cytochrom_C_2"/>
    <property type="match status" value="1"/>
</dbReference>
<gene>
    <name evidence="2" type="ORF">C6Y53_05685</name>
</gene>
<reference evidence="3" key="1">
    <citation type="submission" date="2018-03" db="EMBL/GenBank/DDBJ databases">
        <title>Genomic analysis of the strain SH-1 isolated from shrimp intestine.</title>
        <authorList>
            <person name="Kim Y.-S."/>
            <person name="Kim S.-E."/>
            <person name="Kim K.-H."/>
        </authorList>
    </citation>
    <scope>NUCLEOTIDE SEQUENCE [LARGE SCALE GENOMIC DNA]</scope>
    <source>
        <strain evidence="3">SH-1</strain>
    </source>
</reference>